<feature type="transmembrane region" description="Helical" evidence="7">
    <location>
        <begin position="33"/>
        <end position="50"/>
    </location>
</feature>
<dbReference type="GO" id="GO:0008324">
    <property type="term" value="F:monoatomic cation transmembrane transporter activity"/>
    <property type="evidence" value="ECO:0007669"/>
    <property type="project" value="InterPro"/>
</dbReference>
<evidence type="ECO:0000313" key="10">
    <source>
        <dbReference type="Proteomes" id="UP000433101"/>
    </source>
</evidence>
<dbReference type="GO" id="GO:0005886">
    <property type="term" value="C:plasma membrane"/>
    <property type="evidence" value="ECO:0007669"/>
    <property type="project" value="TreeGrafter"/>
</dbReference>
<evidence type="ECO:0000256" key="6">
    <source>
        <dbReference type="ARBA" id="ARBA00023136"/>
    </source>
</evidence>
<dbReference type="InterPro" id="IPR004680">
    <property type="entry name" value="Cit_transptr-like_dom"/>
</dbReference>
<feature type="domain" description="RCK C-terminal" evidence="8">
    <location>
        <begin position="304"/>
        <end position="390"/>
    </location>
</feature>
<evidence type="ECO:0000256" key="2">
    <source>
        <dbReference type="ARBA" id="ARBA00022448"/>
    </source>
</evidence>
<keyword evidence="10" id="KW-1185">Reference proteome</keyword>
<keyword evidence="4" id="KW-0677">Repeat</keyword>
<feature type="transmembrane region" description="Helical" evidence="7">
    <location>
        <begin position="6"/>
        <end position="26"/>
    </location>
</feature>
<feature type="transmembrane region" description="Helical" evidence="7">
    <location>
        <begin position="178"/>
        <end position="199"/>
    </location>
</feature>
<evidence type="ECO:0000256" key="3">
    <source>
        <dbReference type="ARBA" id="ARBA00022692"/>
    </source>
</evidence>
<dbReference type="PROSITE" id="PS51202">
    <property type="entry name" value="RCK_C"/>
    <property type="match status" value="1"/>
</dbReference>
<dbReference type="GO" id="GO:0006813">
    <property type="term" value="P:potassium ion transport"/>
    <property type="evidence" value="ECO:0007669"/>
    <property type="project" value="InterPro"/>
</dbReference>
<comment type="subcellular location">
    <subcellularLocation>
        <location evidence="1">Membrane</location>
        <topology evidence="1">Multi-pass membrane protein</topology>
    </subcellularLocation>
</comment>
<keyword evidence="2" id="KW-0813">Transport</keyword>
<dbReference type="PANTHER" id="PTHR43652">
    <property type="entry name" value="BASIC AMINO ACID ANTIPORTER YFCC-RELATED"/>
    <property type="match status" value="1"/>
</dbReference>
<dbReference type="PANTHER" id="PTHR43652:SF2">
    <property type="entry name" value="BASIC AMINO ACID ANTIPORTER YFCC-RELATED"/>
    <property type="match status" value="1"/>
</dbReference>
<protein>
    <submittedName>
        <fullName evidence="9">SLC13 family permease</fullName>
    </submittedName>
</protein>
<feature type="transmembrane region" description="Helical" evidence="7">
    <location>
        <begin position="56"/>
        <end position="76"/>
    </location>
</feature>
<keyword evidence="5 7" id="KW-1133">Transmembrane helix</keyword>
<dbReference type="InterPro" id="IPR051679">
    <property type="entry name" value="DASS-Related_Transporters"/>
</dbReference>
<feature type="transmembrane region" description="Helical" evidence="7">
    <location>
        <begin position="408"/>
        <end position="441"/>
    </location>
</feature>
<dbReference type="EMBL" id="WUMV01000001">
    <property type="protein sequence ID" value="MXN63440.1"/>
    <property type="molecule type" value="Genomic_DNA"/>
</dbReference>
<gene>
    <name evidence="9" type="ORF">GR183_00855</name>
</gene>
<comment type="caution">
    <text evidence="9">The sequence shown here is derived from an EMBL/GenBank/DDBJ whole genome shotgun (WGS) entry which is preliminary data.</text>
</comment>
<feature type="transmembrane region" description="Helical" evidence="7">
    <location>
        <begin position="453"/>
        <end position="471"/>
    </location>
</feature>
<evidence type="ECO:0000313" key="9">
    <source>
        <dbReference type="EMBL" id="MXN63440.1"/>
    </source>
</evidence>
<dbReference type="Proteomes" id="UP000433101">
    <property type="component" value="Unassembled WGS sequence"/>
</dbReference>
<evidence type="ECO:0000256" key="7">
    <source>
        <dbReference type="SAM" id="Phobius"/>
    </source>
</evidence>
<feature type="transmembrane region" description="Helical" evidence="7">
    <location>
        <begin position="576"/>
        <end position="596"/>
    </location>
</feature>
<dbReference type="InterPro" id="IPR036721">
    <property type="entry name" value="RCK_C_sf"/>
</dbReference>
<dbReference type="AlphaFoldDB" id="A0A7X3LQX2"/>
<dbReference type="Gene3D" id="3.30.70.1450">
    <property type="entry name" value="Regulator of K+ conductance, C-terminal domain"/>
    <property type="match status" value="1"/>
</dbReference>
<accession>A0A7X3LQX2</accession>
<dbReference type="SUPFAM" id="SSF116726">
    <property type="entry name" value="TrkA C-terminal domain-like"/>
    <property type="match status" value="2"/>
</dbReference>
<dbReference type="InterPro" id="IPR006037">
    <property type="entry name" value="RCK_C"/>
</dbReference>
<feature type="transmembrane region" description="Helical" evidence="7">
    <location>
        <begin position="97"/>
        <end position="113"/>
    </location>
</feature>
<evidence type="ECO:0000259" key="8">
    <source>
        <dbReference type="PROSITE" id="PS51202"/>
    </source>
</evidence>
<dbReference type="PROSITE" id="PS01271">
    <property type="entry name" value="NA_SULFATE"/>
    <property type="match status" value="1"/>
</dbReference>
<keyword evidence="3 7" id="KW-0812">Transmembrane</keyword>
<evidence type="ECO:0000256" key="1">
    <source>
        <dbReference type="ARBA" id="ARBA00004141"/>
    </source>
</evidence>
<reference evidence="9 10" key="1">
    <citation type="submission" date="2019-12" db="EMBL/GenBank/DDBJ databases">
        <authorList>
            <person name="Li M."/>
        </authorList>
    </citation>
    <scope>NUCLEOTIDE SEQUENCE [LARGE SCALE GENOMIC DNA]</scope>
    <source>
        <strain evidence="9 10">GBMRC 2046</strain>
    </source>
</reference>
<evidence type="ECO:0000256" key="5">
    <source>
        <dbReference type="ARBA" id="ARBA00022989"/>
    </source>
</evidence>
<dbReference type="Pfam" id="PF02080">
    <property type="entry name" value="TrkA_C"/>
    <property type="match status" value="1"/>
</dbReference>
<proteinExistence type="predicted"/>
<dbReference type="Pfam" id="PF03600">
    <property type="entry name" value="CitMHS"/>
    <property type="match status" value="1"/>
</dbReference>
<dbReference type="RefSeq" id="WP_160773697.1">
    <property type="nucleotide sequence ID" value="NZ_WUMV01000001.1"/>
</dbReference>
<feature type="transmembrane region" description="Helical" evidence="7">
    <location>
        <begin position="142"/>
        <end position="166"/>
    </location>
</feature>
<keyword evidence="6 7" id="KW-0472">Membrane</keyword>
<dbReference type="InterPro" id="IPR031312">
    <property type="entry name" value="Na/sul_symport_CS"/>
</dbReference>
<name>A0A7X3LQX2_9HYPH</name>
<feature type="transmembrane region" description="Helical" evidence="7">
    <location>
        <begin position="535"/>
        <end position="556"/>
    </location>
</feature>
<evidence type="ECO:0000256" key="4">
    <source>
        <dbReference type="ARBA" id="ARBA00022737"/>
    </source>
</evidence>
<organism evidence="9 10">
    <name type="scientific">Stappia sediminis</name>
    <dbReference type="NCBI Taxonomy" id="2692190"/>
    <lineage>
        <taxon>Bacteria</taxon>
        <taxon>Pseudomonadati</taxon>
        <taxon>Pseudomonadota</taxon>
        <taxon>Alphaproteobacteria</taxon>
        <taxon>Hyphomicrobiales</taxon>
        <taxon>Stappiaceae</taxon>
        <taxon>Stappia</taxon>
    </lineage>
</organism>
<sequence length="598" mass="62516">MLQFVAENQAYVSLAVLLLVFVGFASERFPPEVIAIGGAAIMLALGLLNVGEALNVFSNAAPITIAAMFILSGALVRTGTLEAVSGLLTKKLGGRKALAMTALLFGTLVFSGFVNNTPMVIVLIPVVIKLAGEMGELPSRHLIPLSFAGILGGTCTLIGTSTNLLVDGVAQSQGMKHFGIFEIAPVGIVVAIVGMVYLLGIGRRLLPDRAGIGDFEASDDAVAFSSEIMIPADSDYIGKELGSTAALTPASVTVHGMIGKNGALAPAYAKQELKAGDRISISAPAAEILTLSQDENVIIGEPRLMLAPPREDEEPQIVEALVGPDRSVNERTIRQLALPMRFGAAVLAVHRHRVLPAGIPIENIRLRSGDTLVLSGPAEGLRRLAAAGTFVGLSAPTERPYRRRKAPIAIATLAAVVILAALNVMPIAGLSMIGVAFILLTRCIDSDEAFQAIDGRVLILIFAMLAVGRGLEDAGAVNLIVESVLPAIENAHPLVILAAVYLLASLLTELVTNNAVAVVFTPIAIGLAQQLGLDARSFVMAIMFGASASFATPIGYQTNTLVYGAGNYRFLDFVKIGLPLNIIAGVTAVLAIWFLFGV</sequence>